<protein>
    <submittedName>
        <fullName evidence="1">Uncharacterized protein</fullName>
    </submittedName>
</protein>
<reference evidence="1 2" key="1">
    <citation type="submission" date="2024-01" db="EMBL/GenBank/DDBJ databases">
        <title>the genome sequence of strain Microbacterium schleiferi NBRC 15075.</title>
        <authorList>
            <person name="Ding Y."/>
            <person name="Zhang G."/>
        </authorList>
    </citation>
    <scope>NUCLEOTIDE SEQUENCE [LARGE SCALE GENOMIC DNA]</scope>
    <source>
        <strain evidence="1 2">NBRC 15075</strain>
    </source>
</reference>
<name>A0ABU7V7J2_9MICO</name>
<dbReference type="RefSeq" id="WP_300592152.1">
    <property type="nucleotide sequence ID" value="NZ_JAZHOV010000006.1"/>
</dbReference>
<proteinExistence type="predicted"/>
<accession>A0ABU7V7J2</accession>
<comment type="caution">
    <text evidence="1">The sequence shown here is derived from an EMBL/GenBank/DDBJ whole genome shotgun (WGS) entry which is preliminary data.</text>
</comment>
<dbReference type="Proteomes" id="UP001351900">
    <property type="component" value="Unassembled WGS sequence"/>
</dbReference>
<sequence length="86" mass="9310">MRVWVRASPMEEHTMAGKFDLNTTTLGQLLDDPEARAIIDELVPELPTHPMVGMAKGMPVNTVLTFAGGQVDPEIVAQLKARIGAL</sequence>
<gene>
    <name evidence="1" type="ORF">V2V91_10960</name>
</gene>
<organism evidence="1 2">
    <name type="scientific">Microbacterium schleiferi</name>
    <dbReference type="NCBI Taxonomy" id="69362"/>
    <lineage>
        <taxon>Bacteria</taxon>
        <taxon>Bacillati</taxon>
        <taxon>Actinomycetota</taxon>
        <taxon>Actinomycetes</taxon>
        <taxon>Micrococcales</taxon>
        <taxon>Microbacteriaceae</taxon>
        <taxon>Microbacterium</taxon>
    </lineage>
</organism>
<keyword evidence="2" id="KW-1185">Reference proteome</keyword>
<dbReference type="EMBL" id="JAZHOV010000006">
    <property type="protein sequence ID" value="MEF2255646.1"/>
    <property type="molecule type" value="Genomic_DNA"/>
</dbReference>
<evidence type="ECO:0000313" key="2">
    <source>
        <dbReference type="Proteomes" id="UP001351900"/>
    </source>
</evidence>
<evidence type="ECO:0000313" key="1">
    <source>
        <dbReference type="EMBL" id="MEF2255646.1"/>
    </source>
</evidence>